<dbReference type="GO" id="GO:0005634">
    <property type="term" value="C:nucleus"/>
    <property type="evidence" value="ECO:0007669"/>
    <property type="project" value="UniProtKB-SubCell"/>
</dbReference>
<comment type="similarity">
    <text evidence="2 6">Belongs to the enhancer of polycomb family.</text>
</comment>
<keyword evidence="3 6" id="KW-0805">Transcription regulation</keyword>
<accession>A0AAD8YHW5</accession>
<dbReference type="Pfam" id="PF10513">
    <property type="entry name" value="EPL1"/>
    <property type="match status" value="1"/>
</dbReference>
<feature type="domain" description="Enhancer of polycomb-like N-terminal" evidence="8">
    <location>
        <begin position="97"/>
        <end position="206"/>
    </location>
</feature>
<feature type="region of interest" description="Disordered" evidence="7">
    <location>
        <begin position="682"/>
        <end position="716"/>
    </location>
</feature>
<evidence type="ECO:0000256" key="1">
    <source>
        <dbReference type="ARBA" id="ARBA00004123"/>
    </source>
</evidence>
<protein>
    <recommendedName>
        <fullName evidence="6">Enhancer of polycomb-like protein</fullName>
    </recommendedName>
</protein>
<organism evidence="9 10">
    <name type="scientific">Skeletonema marinoi</name>
    <dbReference type="NCBI Taxonomy" id="267567"/>
    <lineage>
        <taxon>Eukaryota</taxon>
        <taxon>Sar</taxon>
        <taxon>Stramenopiles</taxon>
        <taxon>Ochrophyta</taxon>
        <taxon>Bacillariophyta</taxon>
        <taxon>Coscinodiscophyceae</taxon>
        <taxon>Thalassiosirophycidae</taxon>
        <taxon>Thalassiosirales</taxon>
        <taxon>Skeletonemataceae</taxon>
        <taxon>Skeletonema</taxon>
        <taxon>Skeletonema marinoi-dohrnii complex</taxon>
    </lineage>
</organism>
<feature type="region of interest" description="Disordered" evidence="7">
    <location>
        <begin position="93"/>
        <end position="155"/>
    </location>
</feature>
<feature type="compositionally biased region" description="Pro residues" evidence="7">
    <location>
        <begin position="1"/>
        <end position="11"/>
    </location>
</feature>
<dbReference type="EMBL" id="JATAAI010000005">
    <property type="protein sequence ID" value="KAK1745765.1"/>
    <property type="molecule type" value="Genomic_DNA"/>
</dbReference>
<dbReference type="InterPro" id="IPR024943">
    <property type="entry name" value="Enhancer_polycomb"/>
</dbReference>
<dbReference type="GO" id="GO:0006357">
    <property type="term" value="P:regulation of transcription by RNA polymerase II"/>
    <property type="evidence" value="ECO:0007669"/>
    <property type="project" value="InterPro"/>
</dbReference>
<keyword evidence="5 6" id="KW-0539">Nucleus</keyword>
<dbReference type="PANTHER" id="PTHR14898">
    <property type="entry name" value="ENHANCER OF POLYCOMB"/>
    <property type="match status" value="1"/>
</dbReference>
<dbReference type="Proteomes" id="UP001224775">
    <property type="component" value="Unassembled WGS sequence"/>
</dbReference>
<feature type="region of interest" description="Disordered" evidence="7">
    <location>
        <begin position="1"/>
        <end position="44"/>
    </location>
</feature>
<comment type="subcellular location">
    <subcellularLocation>
        <location evidence="1 6">Nucleus</location>
    </subcellularLocation>
</comment>
<feature type="compositionally biased region" description="Basic and acidic residues" evidence="7">
    <location>
        <begin position="229"/>
        <end position="244"/>
    </location>
</feature>
<keyword evidence="4 6" id="KW-0804">Transcription</keyword>
<evidence type="ECO:0000313" key="9">
    <source>
        <dbReference type="EMBL" id="KAK1745765.1"/>
    </source>
</evidence>
<evidence type="ECO:0000259" key="8">
    <source>
        <dbReference type="Pfam" id="PF10513"/>
    </source>
</evidence>
<evidence type="ECO:0000256" key="6">
    <source>
        <dbReference type="RuleBase" id="RU361124"/>
    </source>
</evidence>
<evidence type="ECO:0000313" key="10">
    <source>
        <dbReference type="Proteomes" id="UP001224775"/>
    </source>
</evidence>
<name>A0AAD8YHW5_9STRA</name>
<reference evidence="9" key="1">
    <citation type="submission" date="2023-06" db="EMBL/GenBank/DDBJ databases">
        <title>Survivors Of The Sea: Transcriptome response of Skeletonema marinoi to long-term dormancy.</title>
        <authorList>
            <person name="Pinder M.I.M."/>
            <person name="Kourtchenko O."/>
            <person name="Robertson E.K."/>
            <person name="Larsson T."/>
            <person name="Maumus F."/>
            <person name="Osuna-Cruz C.M."/>
            <person name="Vancaester E."/>
            <person name="Stenow R."/>
            <person name="Vandepoele K."/>
            <person name="Ploug H."/>
            <person name="Bruchert V."/>
            <person name="Godhe A."/>
            <person name="Topel M."/>
        </authorList>
    </citation>
    <scope>NUCLEOTIDE SEQUENCE</scope>
    <source>
        <strain evidence="9">R05AC</strain>
    </source>
</reference>
<keyword evidence="10" id="KW-1185">Reference proteome</keyword>
<sequence length="812" mass="89051">MDAAPSIPPPAATASGGGGNNATTTNNSNPPAPSTTTTQHQPPIMIARTPLNVYLKIAIIRNPTDEVICNDPEHPGTKKRVVVSELLDGSLTKVGTKGVEQQKNDDDNEEAKIAATTSNDKPAASSPSSSNGEEEKSNNKNDKEGPKKEIPVPTITTVPTYDLDIPPTYNIPTSYVRYIRPTYHETHNETVEYNIDVEDETWWRANKEFGPDAKCKILIDGKEQIQMKEEGGGQKIDANNKDDSNAMDVDQDNTTTQKQYTIQDVILTNPKYYLHSKHSTQYLLKKYQPKLPLRIMERMIDILEKETGFEFTVSLSLAEKVLVKKIPELEAIFGWIDGDVSDDDDDNDDEVNDNHLPTLAPPPTLKHVISTIYNYWITKRSKLKKPLLRRYHPVTASNDTNPHMVFRQREQEKRRLRKKRQNDIEAYKKMVVLQHDFEKLRGLCELIVKREEVNEMMVELTNGYFEERLGGWLGTMGGGGSSRSSVGSGAMTLLDKSRIESALDIPKYYDDGPIVKMAKAGKKRKRGGLAGAAGASQFDSRGPSPVPPLGGVGAASLDAGGLVSHPPLPLAAPPKKVVVAGHDDGYPAPNFLQPLATRESHHNTNWDGATVPILPSYENGMPTISNKRFRHRPRLGRGGRIIIDRVPCVSSTQNPQPHVITYGAPMKRSGYDVASLGADGPNFSMSNSNSPRRKGAAVAGGESISTDGMGTDAKTAPKQLPAQRLEDLFPKSFLGKDRKLLSRKIEEICARGLMEESRPVAAAATAAPALPKGSAAPVAEEFVDEMLVPIEDWVEAPNGEIFGVERYVLGPI</sequence>
<evidence type="ECO:0000256" key="4">
    <source>
        <dbReference type="ARBA" id="ARBA00023163"/>
    </source>
</evidence>
<feature type="compositionally biased region" description="Low complexity" evidence="7">
    <location>
        <begin position="21"/>
        <end position="38"/>
    </location>
</feature>
<dbReference type="GO" id="GO:0035267">
    <property type="term" value="C:NuA4 histone acetyltransferase complex"/>
    <property type="evidence" value="ECO:0007669"/>
    <property type="project" value="InterPro"/>
</dbReference>
<proteinExistence type="inferred from homology"/>
<dbReference type="AlphaFoldDB" id="A0AAD8YHW5"/>
<feature type="compositionally biased region" description="Low complexity" evidence="7">
    <location>
        <begin position="118"/>
        <end position="131"/>
    </location>
</feature>
<dbReference type="InterPro" id="IPR019542">
    <property type="entry name" value="Enhancer_polycomb-like_N"/>
</dbReference>
<evidence type="ECO:0000256" key="3">
    <source>
        <dbReference type="ARBA" id="ARBA00023015"/>
    </source>
</evidence>
<evidence type="ECO:0000256" key="7">
    <source>
        <dbReference type="SAM" id="MobiDB-lite"/>
    </source>
</evidence>
<comment type="caution">
    <text evidence="9">The sequence shown here is derived from an EMBL/GenBank/DDBJ whole genome shotgun (WGS) entry which is preliminary data.</text>
</comment>
<evidence type="ECO:0000256" key="5">
    <source>
        <dbReference type="ARBA" id="ARBA00023242"/>
    </source>
</evidence>
<evidence type="ECO:0000256" key="2">
    <source>
        <dbReference type="ARBA" id="ARBA00008035"/>
    </source>
</evidence>
<gene>
    <name evidence="9" type="ORF">QTG54_003689</name>
</gene>
<feature type="compositionally biased region" description="Basic and acidic residues" evidence="7">
    <location>
        <begin position="133"/>
        <end position="150"/>
    </location>
</feature>
<feature type="region of interest" description="Disordered" evidence="7">
    <location>
        <begin position="229"/>
        <end position="250"/>
    </location>
</feature>